<proteinExistence type="predicted"/>
<organism evidence="1 2">
    <name type="scientific">Candidatus Caccoplasma intestinavium</name>
    <dbReference type="NCBI Taxonomy" id="2840716"/>
    <lineage>
        <taxon>Bacteria</taxon>
        <taxon>Pseudomonadati</taxon>
        <taxon>Bacteroidota</taxon>
        <taxon>Bacteroidia</taxon>
        <taxon>Bacteroidales</taxon>
        <taxon>Bacteroidaceae</taxon>
        <taxon>Bacteroidaceae incertae sedis</taxon>
        <taxon>Candidatus Caccoplasma</taxon>
    </lineage>
</organism>
<evidence type="ECO:0008006" key="3">
    <source>
        <dbReference type="Google" id="ProtNLM"/>
    </source>
</evidence>
<accession>A0A9D1KE21</accession>
<evidence type="ECO:0000313" key="1">
    <source>
        <dbReference type="EMBL" id="HIT40374.1"/>
    </source>
</evidence>
<dbReference type="InterPro" id="IPR032183">
    <property type="entry name" value="PKD-like"/>
</dbReference>
<comment type="caution">
    <text evidence="1">The sequence shown here is derived from an EMBL/GenBank/DDBJ whole genome shotgun (WGS) entry which is preliminary data.</text>
</comment>
<gene>
    <name evidence="1" type="ORF">IAD06_10145</name>
</gene>
<dbReference type="Pfam" id="PF16407">
    <property type="entry name" value="PKD_2"/>
    <property type="match status" value="1"/>
</dbReference>
<protein>
    <recommendedName>
        <fullName evidence="3">PKD-like family protein</fullName>
    </recommendedName>
</protein>
<dbReference type="PROSITE" id="PS51257">
    <property type="entry name" value="PROKAR_LIPOPROTEIN"/>
    <property type="match status" value="1"/>
</dbReference>
<reference evidence="1" key="1">
    <citation type="submission" date="2020-10" db="EMBL/GenBank/DDBJ databases">
        <authorList>
            <person name="Gilroy R."/>
        </authorList>
    </citation>
    <scope>NUCLEOTIDE SEQUENCE</scope>
    <source>
        <strain evidence="1">21143</strain>
    </source>
</reference>
<dbReference type="Proteomes" id="UP000886722">
    <property type="component" value="Unassembled WGS sequence"/>
</dbReference>
<name>A0A9D1KE21_9BACT</name>
<dbReference type="AlphaFoldDB" id="A0A9D1KE21"/>
<dbReference type="EMBL" id="DVKT01000074">
    <property type="protein sequence ID" value="HIT40374.1"/>
    <property type="molecule type" value="Genomic_DNA"/>
</dbReference>
<evidence type="ECO:0000313" key="2">
    <source>
        <dbReference type="Proteomes" id="UP000886722"/>
    </source>
</evidence>
<sequence>MKKFILCLMLLPALFTSCYKDEGNYDYKELNEITVDTVGVKTSFVIDQYDSLVIEPKINFSLSALPETALSYRWIMYSDAWGKDDTETTELSTERNLNVQITAPASATPYAVRLYITNKNDGSSYEMKYTVTVQPSVVSGILALHQDADGVDFDYIATAGAVMIDKNKHMRNVVSSILDRKLSGNAAAVSAVRVNYTTLINRVYVATDEEFMQLSGYDFAYECDINELFYDIPSRLQLSKVKREGQTPYCTILVNDGSVYNINNQASQKWSNTFSDPLRPSSDLGERIVVSPYYYIPDANFPMASAIFYDELGKRFVRLPKTFYETEEIVSFDPQVSTAFDVNNVGKDLIWLGKGYNNHAFAVMTDGSSRELYRADFNKAETIYDEDGSPEYNEELNDLALRIYDLTSLTDIEKAKFYDLGLYATQLMYATDRDIYVVSISGSNVRCEKINRDFPEGEEITALMIWNPDMNIMRSLETTRGKYLYVATWNGEEGKIYEFKIARNTGRMDNDIPDEFGKVDAAAPVNVFDGMGKITDLCIKLQGKDNFDN</sequence>
<reference evidence="1" key="2">
    <citation type="journal article" date="2021" name="PeerJ">
        <title>Extensive microbial diversity within the chicken gut microbiome revealed by metagenomics and culture.</title>
        <authorList>
            <person name="Gilroy R."/>
            <person name="Ravi A."/>
            <person name="Getino M."/>
            <person name="Pursley I."/>
            <person name="Horton D.L."/>
            <person name="Alikhan N.F."/>
            <person name="Baker D."/>
            <person name="Gharbi K."/>
            <person name="Hall N."/>
            <person name="Watson M."/>
            <person name="Adriaenssens E.M."/>
            <person name="Foster-Nyarko E."/>
            <person name="Jarju S."/>
            <person name="Secka A."/>
            <person name="Antonio M."/>
            <person name="Oren A."/>
            <person name="Chaudhuri R.R."/>
            <person name="La Ragione R."/>
            <person name="Hildebrand F."/>
            <person name="Pallen M.J."/>
        </authorList>
    </citation>
    <scope>NUCLEOTIDE SEQUENCE</scope>
    <source>
        <strain evidence="1">21143</strain>
    </source>
</reference>